<dbReference type="EMBL" id="ARYN01000026">
    <property type="protein sequence ID" value="ORL43734.1"/>
    <property type="molecule type" value="Genomic_DNA"/>
</dbReference>
<dbReference type="Pfam" id="PF00534">
    <property type="entry name" value="Glycos_transf_1"/>
    <property type="match status" value="1"/>
</dbReference>
<gene>
    <name evidence="2" type="ORF">IIF7_19274</name>
</gene>
<feature type="domain" description="Glycosyl transferase family 1" evidence="1">
    <location>
        <begin position="226"/>
        <end position="381"/>
    </location>
</feature>
<dbReference type="AlphaFoldDB" id="A0A1Y1SZB1"/>
<dbReference type="PANTHER" id="PTHR12526">
    <property type="entry name" value="GLYCOSYLTRANSFERASE"/>
    <property type="match status" value="1"/>
</dbReference>
<dbReference type="Gene3D" id="3.40.50.2000">
    <property type="entry name" value="Glycogen Phosphorylase B"/>
    <property type="match status" value="2"/>
</dbReference>
<accession>A0A1Y1SZB1</accession>
<dbReference type="SUPFAM" id="SSF53756">
    <property type="entry name" value="UDP-Glycosyltransferase/glycogen phosphorylase"/>
    <property type="match status" value="1"/>
</dbReference>
<evidence type="ECO:0000313" key="3">
    <source>
        <dbReference type="Proteomes" id="UP000192746"/>
    </source>
</evidence>
<sequence>MKILWVSNVLFPEVCNEMGIEPPVVGGWMYSGALALLNESSDLEMGVISMYKGKDLKVINKERITYFLVPKIKGGNTNYFYQIQEMYSPDVTHIHGSEYAHSLEYIKSCGVENTVLSIQGLVSVYSRYYFGGIKFITPTIRDLVRRDTLRKQKKDMENRGLLEIELLKNIKNFIGRTSWDKNHVWLNNPSANYFFCNETLRKGFYNHKWSFASCEVNSIFLSQAHYPIKGLHQVIKALSIVVKHFPKTRVYVAGNDFVSVAKYRRNGYSSYINKLLREYNVRENFVFLGVLKEEQMISQFLKANVFVCSSAIENSPNSVGEAQLLGTPCIASYVGGTMDMIKHNKTGLLYRYEEYGMLAEQICKLFSEEELCDIISKEARKEARLRHNPVFNAKRLLEIYKNV</sequence>
<dbReference type="Proteomes" id="UP000192746">
    <property type="component" value="Unassembled WGS sequence"/>
</dbReference>
<keyword evidence="3" id="KW-1185">Reference proteome</keyword>
<dbReference type="CDD" id="cd03801">
    <property type="entry name" value="GT4_PimA-like"/>
    <property type="match status" value="1"/>
</dbReference>
<reference evidence="2 3" key="1">
    <citation type="submission" date="2013-04" db="EMBL/GenBank/DDBJ databases">
        <title>Zunongwangia sp. 22II14-10F7 Genome Sequencing.</title>
        <authorList>
            <person name="Lai Q."/>
            <person name="Shao Z."/>
        </authorList>
    </citation>
    <scope>NUCLEOTIDE SEQUENCE [LARGE SCALE GENOMIC DNA]</scope>
    <source>
        <strain evidence="2 3">22II14-10F7</strain>
    </source>
</reference>
<dbReference type="OrthoDB" id="9771846at2"/>
<dbReference type="GO" id="GO:0016757">
    <property type="term" value="F:glycosyltransferase activity"/>
    <property type="evidence" value="ECO:0007669"/>
    <property type="project" value="InterPro"/>
</dbReference>
<organism evidence="2 3">
    <name type="scientific">Zunongwangia atlantica 22II14-10F7</name>
    <dbReference type="NCBI Taxonomy" id="1185767"/>
    <lineage>
        <taxon>Bacteria</taxon>
        <taxon>Pseudomonadati</taxon>
        <taxon>Bacteroidota</taxon>
        <taxon>Flavobacteriia</taxon>
        <taxon>Flavobacteriales</taxon>
        <taxon>Flavobacteriaceae</taxon>
        <taxon>Zunongwangia</taxon>
    </lineage>
</organism>
<dbReference type="InterPro" id="IPR001296">
    <property type="entry name" value="Glyco_trans_1"/>
</dbReference>
<evidence type="ECO:0000313" key="2">
    <source>
        <dbReference type="EMBL" id="ORL43734.1"/>
    </source>
</evidence>
<protein>
    <submittedName>
        <fullName evidence="2">Group 1 glycosyl transferase</fullName>
    </submittedName>
</protein>
<keyword evidence="2" id="KW-0808">Transferase</keyword>
<name>A0A1Y1SZB1_9FLAO</name>
<evidence type="ECO:0000259" key="1">
    <source>
        <dbReference type="Pfam" id="PF00534"/>
    </source>
</evidence>
<comment type="caution">
    <text evidence="2">The sequence shown here is derived from an EMBL/GenBank/DDBJ whole genome shotgun (WGS) entry which is preliminary data.</text>
</comment>
<dbReference type="RefSeq" id="WP_084843319.1">
    <property type="nucleotide sequence ID" value="NZ_ARYN01000026.1"/>
</dbReference>
<proteinExistence type="predicted"/>
<dbReference type="STRING" id="1185767.IIF7_19274"/>